<organism evidence="2 3">
    <name type="scientific">Brachyspira hampsonii 30446</name>
    <dbReference type="NCBI Taxonomy" id="1289135"/>
    <lineage>
        <taxon>Bacteria</taxon>
        <taxon>Pseudomonadati</taxon>
        <taxon>Spirochaetota</taxon>
        <taxon>Spirochaetia</taxon>
        <taxon>Brachyspirales</taxon>
        <taxon>Brachyspiraceae</taxon>
        <taxon>Brachyspira</taxon>
    </lineage>
</organism>
<gene>
    <name evidence="2" type="ORF">A966_07334</name>
</gene>
<comment type="caution">
    <text evidence="2">The sequence shown here is derived from an EMBL/GenBank/DDBJ whole genome shotgun (WGS) entry which is preliminary data.</text>
</comment>
<feature type="transmembrane region" description="Helical" evidence="1">
    <location>
        <begin position="149"/>
        <end position="171"/>
    </location>
</feature>
<proteinExistence type="predicted"/>
<feature type="transmembrane region" description="Helical" evidence="1">
    <location>
        <begin position="99"/>
        <end position="120"/>
    </location>
</feature>
<reference evidence="2 3" key="1">
    <citation type="submission" date="2012-07" db="EMBL/GenBank/DDBJ databases">
        <title>Genome sequence of Brachyspira sp. 30446, isolated from a pig with mucohaemorrhagic colitis.</title>
        <authorList>
            <person name="Rubin J.E."/>
            <person name="Fernando C."/>
            <person name="Harding J.C.S."/>
            <person name="Hill J.E."/>
        </authorList>
    </citation>
    <scope>NUCLEOTIDE SEQUENCE [LARGE SCALE GENOMIC DNA]</scope>
    <source>
        <strain evidence="2 3">30446</strain>
    </source>
</reference>
<dbReference type="RefSeq" id="WP_008723941.1">
    <property type="nucleotide sequence ID" value="NZ_JH994111.1"/>
</dbReference>
<keyword evidence="1" id="KW-0812">Transmembrane</keyword>
<evidence type="ECO:0000313" key="3">
    <source>
        <dbReference type="Proteomes" id="UP000011663"/>
    </source>
</evidence>
<name>A0A2U4EZ09_9SPIR</name>
<evidence type="ECO:0000256" key="1">
    <source>
        <dbReference type="SAM" id="Phobius"/>
    </source>
</evidence>
<dbReference type="EMBL" id="ALNZ01000026">
    <property type="protein sequence ID" value="EKV56832.1"/>
    <property type="molecule type" value="Genomic_DNA"/>
</dbReference>
<feature type="transmembrane region" description="Helical" evidence="1">
    <location>
        <begin position="57"/>
        <end position="79"/>
    </location>
</feature>
<accession>A0A2U4EZ09</accession>
<dbReference type="GeneID" id="66487887"/>
<dbReference type="AlphaFoldDB" id="A0A2U4EZ09"/>
<evidence type="ECO:0000313" key="2">
    <source>
        <dbReference type="EMBL" id="EKV56832.1"/>
    </source>
</evidence>
<dbReference type="STRING" id="1289135.A966_07334"/>
<keyword evidence="1" id="KW-0472">Membrane</keyword>
<dbReference type="OrthoDB" id="305211at2"/>
<protein>
    <submittedName>
        <fullName evidence="2">Uncharacterized protein</fullName>
    </submittedName>
</protein>
<dbReference type="Proteomes" id="UP000011663">
    <property type="component" value="Unassembled WGS sequence"/>
</dbReference>
<sequence length="381" mass="44248">MENKYDAGYIDYISKNEYLLNFFNNTKLFIEDINPDFWTDVVNNPSLISKYPESPDAILLMSSINFLYDIYYFNMSVGYSIEQKIKRKIQFNAASGDNYGLIIPLHFPLGTVGIGAYLNFQLEDTKTSLNYDNDFARLINSIDKVPFPYIYAFGSINCWTAPLSIGLRFAFMPGYSDFYNLFIKDTKIETFGLHAAMDLKFYVYRDNYFFIDARADFNFDYGTFKLGFMDERYMFQMYNSANSTYTGAYFSTSANIENKWISFALTPKLVGGLKIKDKVPYIDYFAIYAFIGVDLIYSFLDSKSTFGINSITENINNKTYELHSNMPEVSIKDNYFSYDIRIGATIDIFYQSLSFEYAIFSKSFSVMFIPFVYRFASEPKL</sequence>
<keyword evidence="1" id="KW-1133">Transmembrane helix</keyword>